<dbReference type="InterPro" id="IPR050707">
    <property type="entry name" value="HTH_MetabolicPath_Reg"/>
</dbReference>
<evidence type="ECO:0000256" key="1">
    <source>
        <dbReference type="ARBA" id="ARBA00023015"/>
    </source>
</evidence>
<dbReference type="PANTHER" id="PTHR30136:SF24">
    <property type="entry name" value="HTH-TYPE TRANSCRIPTIONAL REPRESSOR ALLR"/>
    <property type="match status" value="1"/>
</dbReference>
<feature type="domain" description="HTH iclR-type" evidence="4">
    <location>
        <begin position="12"/>
        <end position="72"/>
    </location>
</feature>
<dbReference type="AlphaFoldDB" id="A0A5R9FLS7"/>
<dbReference type="InterPro" id="IPR036390">
    <property type="entry name" value="WH_DNA-bd_sf"/>
</dbReference>
<dbReference type="PROSITE" id="PS51077">
    <property type="entry name" value="HTH_ICLR"/>
    <property type="match status" value="1"/>
</dbReference>
<organism evidence="6 7">
    <name type="scientific">Streptomyces montanus</name>
    <dbReference type="NCBI Taxonomy" id="2580423"/>
    <lineage>
        <taxon>Bacteria</taxon>
        <taxon>Bacillati</taxon>
        <taxon>Actinomycetota</taxon>
        <taxon>Actinomycetes</taxon>
        <taxon>Kitasatosporales</taxon>
        <taxon>Streptomycetaceae</taxon>
        <taxon>Streptomyces</taxon>
    </lineage>
</organism>
<protein>
    <submittedName>
        <fullName evidence="6">HTH domain-containing protein</fullName>
    </submittedName>
</protein>
<evidence type="ECO:0000259" key="4">
    <source>
        <dbReference type="PROSITE" id="PS51077"/>
    </source>
</evidence>
<evidence type="ECO:0000256" key="2">
    <source>
        <dbReference type="ARBA" id="ARBA00023125"/>
    </source>
</evidence>
<dbReference type="Gene3D" id="3.30.450.40">
    <property type="match status" value="2"/>
</dbReference>
<evidence type="ECO:0000259" key="5">
    <source>
        <dbReference type="PROSITE" id="PS51078"/>
    </source>
</evidence>
<dbReference type="PROSITE" id="PS51078">
    <property type="entry name" value="ICLR_ED"/>
    <property type="match status" value="1"/>
</dbReference>
<keyword evidence="2" id="KW-0238">DNA-binding</keyword>
<dbReference type="Pfam" id="PF09339">
    <property type="entry name" value="HTH_IclR"/>
    <property type="match status" value="1"/>
</dbReference>
<dbReference type="Gene3D" id="1.10.10.10">
    <property type="entry name" value="Winged helix-like DNA-binding domain superfamily/Winged helix DNA-binding domain"/>
    <property type="match status" value="1"/>
</dbReference>
<dbReference type="SUPFAM" id="SSF55781">
    <property type="entry name" value="GAF domain-like"/>
    <property type="match status" value="1"/>
</dbReference>
<dbReference type="InterPro" id="IPR036388">
    <property type="entry name" value="WH-like_DNA-bd_sf"/>
</dbReference>
<dbReference type="EMBL" id="VBZC01000022">
    <property type="protein sequence ID" value="TLS44271.1"/>
    <property type="molecule type" value="Genomic_DNA"/>
</dbReference>
<gene>
    <name evidence="6" type="ORF">FE633_21135</name>
</gene>
<evidence type="ECO:0000313" key="6">
    <source>
        <dbReference type="EMBL" id="TLS44271.1"/>
    </source>
</evidence>
<dbReference type="InterPro" id="IPR029016">
    <property type="entry name" value="GAF-like_dom_sf"/>
</dbReference>
<evidence type="ECO:0000313" key="7">
    <source>
        <dbReference type="Proteomes" id="UP000305906"/>
    </source>
</evidence>
<keyword evidence="3" id="KW-0804">Transcription</keyword>
<keyword evidence="7" id="KW-1185">Reference proteome</keyword>
<proteinExistence type="predicted"/>
<dbReference type="GO" id="GO:0045892">
    <property type="term" value="P:negative regulation of DNA-templated transcription"/>
    <property type="evidence" value="ECO:0007669"/>
    <property type="project" value="TreeGrafter"/>
</dbReference>
<dbReference type="SMART" id="SM00346">
    <property type="entry name" value="HTH_ICLR"/>
    <property type="match status" value="1"/>
</dbReference>
<dbReference type="PANTHER" id="PTHR30136">
    <property type="entry name" value="HELIX-TURN-HELIX TRANSCRIPTIONAL REGULATOR, ICLR FAMILY"/>
    <property type="match status" value="1"/>
</dbReference>
<sequence length="237" mass="24875">MKIVAATGGETSLTLDRGLTVLSLLARNADGLTAAELAERLSIARAAVYRLLRTLEAHSLVARIGTRYILGFGVAELAGQLKPRLQATVLPILRRLSEQTNSTALLSVADGDQALILLTAEPPHSTMHLAMREGARHALTIGADGIAILAGRPESDEDTDDVREARRRGYAVSVGSIQEGAVGIAAPIQVSDWSTASLGVVQLGLKLIDEQVPHMVTEAARTAATRLVGAPGPEAVK</sequence>
<dbReference type="InterPro" id="IPR014757">
    <property type="entry name" value="Tscrpt_reg_IclR_C"/>
</dbReference>
<dbReference type="Proteomes" id="UP000305906">
    <property type="component" value="Unassembled WGS sequence"/>
</dbReference>
<feature type="domain" description="IclR-ED" evidence="5">
    <location>
        <begin position="73"/>
        <end position="233"/>
    </location>
</feature>
<evidence type="ECO:0000256" key="3">
    <source>
        <dbReference type="ARBA" id="ARBA00023163"/>
    </source>
</evidence>
<reference evidence="6 7" key="1">
    <citation type="submission" date="2019-05" db="EMBL/GenBank/DDBJ databases">
        <title>Streptomyces sp. NEAU-C151, a novel actinomycete isolated from soil.</title>
        <authorList>
            <person name="Han L."/>
            <person name="Jiang H."/>
        </authorList>
    </citation>
    <scope>NUCLEOTIDE SEQUENCE [LARGE SCALE GENOMIC DNA]</scope>
    <source>
        <strain evidence="6 7">NEAU-C151</strain>
    </source>
</reference>
<accession>A0A5R9FLS7</accession>
<name>A0A5R9FLS7_9ACTN</name>
<keyword evidence="1" id="KW-0805">Transcription regulation</keyword>
<dbReference type="GO" id="GO:0003677">
    <property type="term" value="F:DNA binding"/>
    <property type="evidence" value="ECO:0007669"/>
    <property type="project" value="UniProtKB-KW"/>
</dbReference>
<dbReference type="SUPFAM" id="SSF46785">
    <property type="entry name" value="Winged helix' DNA-binding domain"/>
    <property type="match status" value="1"/>
</dbReference>
<comment type="caution">
    <text evidence="6">The sequence shown here is derived from an EMBL/GenBank/DDBJ whole genome shotgun (WGS) entry which is preliminary data.</text>
</comment>
<dbReference type="InterPro" id="IPR005471">
    <property type="entry name" value="Tscrpt_reg_IclR_N"/>
</dbReference>
<dbReference type="GO" id="GO:0003700">
    <property type="term" value="F:DNA-binding transcription factor activity"/>
    <property type="evidence" value="ECO:0007669"/>
    <property type="project" value="TreeGrafter"/>
</dbReference>